<feature type="transmembrane region" description="Helical" evidence="13">
    <location>
        <begin position="6"/>
        <end position="31"/>
    </location>
</feature>
<dbReference type="PANTHER" id="PTHR35864">
    <property type="entry name" value="ZINC METALLOPROTEASE MJ0611-RELATED"/>
    <property type="match status" value="1"/>
</dbReference>
<dbReference type="InterPro" id="IPR052348">
    <property type="entry name" value="Metallopeptidase_M50B"/>
</dbReference>
<dbReference type="EMBL" id="PFBF01000004">
    <property type="protein sequence ID" value="PIR86562.1"/>
    <property type="molecule type" value="Genomic_DNA"/>
</dbReference>
<gene>
    <name evidence="15" type="ORF">COU13_00340</name>
</gene>
<name>A0A2H0UJI1_9BACT</name>
<feature type="transmembrane region" description="Helical" evidence="13">
    <location>
        <begin position="52"/>
        <end position="73"/>
    </location>
</feature>
<keyword evidence="7" id="KW-0479">Metal-binding</keyword>
<protein>
    <submittedName>
        <fullName evidence="15">Site-2 protease family protein</fullName>
    </submittedName>
</protein>
<evidence type="ECO:0000256" key="3">
    <source>
        <dbReference type="ARBA" id="ARBA00007931"/>
    </source>
</evidence>
<feature type="transmembrane region" description="Helical" evidence="13">
    <location>
        <begin position="178"/>
        <end position="200"/>
    </location>
</feature>
<keyword evidence="11" id="KW-0482">Metalloprotease</keyword>
<dbReference type="GO" id="GO:0006508">
    <property type="term" value="P:proteolysis"/>
    <property type="evidence" value="ECO:0007669"/>
    <property type="project" value="UniProtKB-KW"/>
</dbReference>
<evidence type="ECO:0000256" key="7">
    <source>
        <dbReference type="ARBA" id="ARBA00022723"/>
    </source>
</evidence>
<evidence type="ECO:0000256" key="11">
    <source>
        <dbReference type="ARBA" id="ARBA00023049"/>
    </source>
</evidence>
<dbReference type="InterPro" id="IPR008915">
    <property type="entry name" value="Peptidase_M50"/>
</dbReference>
<feature type="transmembrane region" description="Helical" evidence="13">
    <location>
        <begin position="93"/>
        <end position="116"/>
    </location>
</feature>
<organism evidence="15 16">
    <name type="scientific">Candidatus Kaiserbacteria bacterium CG10_big_fil_rev_8_21_14_0_10_43_70</name>
    <dbReference type="NCBI Taxonomy" id="1974605"/>
    <lineage>
        <taxon>Bacteria</taxon>
        <taxon>Candidatus Kaiseribacteriota</taxon>
    </lineage>
</organism>
<dbReference type="InterPro" id="IPR044537">
    <property type="entry name" value="Rip2-like"/>
</dbReference>
<evidence type="ECO:0000256" key="12">
    <source>
        <dbReference type="ARBA" id="ARBA00023136"/>
    </source>
</evidence>
<evidence type="ECO:0000313" key="15">
    <source>
        <dbReference type="EMBL" id="PIR86562.1"/>
    </source>
</evidence>
<evidence type="ECO:0000256" key="5">
    <source>
        <dbReference type="ARBA" id="ARBA00022670"/>
    </source>
</evidence>
<comment type="similarity">
    <text evidence="3">Belongs to the peptidase M50B family.</text>
</comment>
<keyword evidence="8" id="KW-0378">Hydrolase</keyword>
<dbReference type="GO" id="GO:0005886">
    <property type="term" value="C:plasma membrane"/>
    <property type="evidence" value="ECO:0007669"/>
    <property type="project" value="UniProtKB-SubCell"/>
</dbReference>
<evidence type="ECO:0000256" key="4">
    <source>
        <dbReference type="ARBA" id="ARBA00022475"/>
    </source>
</evidence>
<dbReference type="CDD" id="cd06158">
    <property type="entry name" value="S2P-M50_like_1"/>
    <property type="match status" value="1"/>
</dbReference>
<keyword evidence="9" id="KW-0862">Zinc</keyword>
<feature type="transmembrane region" description="Helical" evidence="13">
    <location>
        <begin position="123"/>
        <end position="143"/>
    </location>
</feature>
<evidence type="ECO:0000256" key="8">
    <source>
        <dbReference type="ARBA" id="ARBA00022801"/>
    </source>
</evidence>
<accession>A0A2H0UJI1</accession>
<evidence type="ECO:0000256" key="9">
    <source>
        <dbReference type="ARBA" id="ARBA00022833"/>
    </source>
</evidence>
<keyword evidence="4" id="KW-1003">Cell membrane</keyword>
<evidence type="ECO:0000259" key="14">
    <source>
        <dbReference type="Pfam" id="PF02163"/>
    </source>
</evidence>
<feature type="domain" description="Peptidase M50" evidence="14">
    <location>
        <begin position="127"/>
        <end position="159"/>
    </location>
</feature>
<keyword evidence="6 13" id="KW-0812">Transmembrane</keyword>
<dbReference type="Pfam" id="PF02163">
    <property type="entry name" value="Peptidase_M50"/>
    <property type="match status" value="1"/>
</dbReference>
<keyword evidence="12 13" id="KW-0472">Membrane</keyword>
<evidence type="ECO:0000256" key="2">
    <source>
        <dbReference type="ARBA" id="ARBA00004651"/>
    </source>
</evidence>
<evidence type="ECO:0000256" key="1">
    <source>
        <dbReference type="ARBA" id="ARBA00001947"/>
    </source>
</evidence>
<reference evidence="16" key="1">
    <citation type="submission" date="2017-09" db="EMBL/GenBank/DDBJ databases">
        <title>Depth-based differentiation of microbial function through sediment-hosted aquifers and enrichment of novel symbionts in the deep terrestrial subsurface.</title>
        <authorList>
            <person name="Probst A.J."/>
            <person name="Ladd B."/>
            <person name="Jarett J.K."/>
            <person name="Geller-Mcgrath D.E."/>
            <person name="Sieber C.M.K."/>
            <person name="Emerson J.B."/>
            <person name="Anantharaman K."/>
            <person name="Thomas B.C."/>
            <person name="Malmstrom R."/>
            <person name="Stieglmeier M."/>
            <person name="Klingl A."/>
            <person name="Woyke T."/>
            <person name="Ryan C.M."/>
            <person name="Banfield J.F."/>
        </authorList>
    </citation>
    <scope>NUCLEOTIDE SEQUENCE [LARGE SCALE GENOMIC DNA]</scope>
</reference>
<dbReference type="PANTHER" id="PTHR35864:SF1">
    <property type="entry name" value="ZINC METALLOPROTEASE YWHC-RELATED"/>
    <property type="match status" value="1"/>
</dbReference>
<dbReference type="GO" id="GO:0008237">
    <property type="term" value="F:metallopeptidase activity"/>
    <property type="evidence" value="ECO:0007669"/>
    <property type="project" value="UniProtKB-KW"/>
</dbReference>
<dbReference type="AlphaFoldDB" id="A0A2H0UJI1"/>
<keyword evidence="5 15" id="KW-0645">Protease</keyword>
<evidence type="ECO:0000256" key="6">
    <source>
        <dbReference type="ARBA" id="ARBA00022692"/>
    </source>
</evidence>
<comment type="subcellular location">
    <subcellularLocation>
        <location evidence="2">Cell membrane</location>
        <topology evidence="2">Multi-pass membrane protein</topology>
    </subcellularLocation>
</comment>
<dbReference type="GO" id="GO:0046872">
    <property type="term" value="F:metal ion binding"/>
    <property type="evidence" value="ECO:0007669"/>
    <property type="project" value="UniProtKB-KW"/>
</dbReference>
<comment type="cofactor">
    <cofactor evidence="1">
        <name>Zn(2+)</name>
        <dbReference type="ChEBI" id="CHEBI:29105"/>
    </cofactor>
</comment>
<dbReference type="Proteomes" id="UP000230706">
    <property type="component" value="Unassembled WGS sequence"/>
</dbReference>
<comment type="caution">
    <text evidence="15">The sequence shown here is derived from an EMBL/GenBank/DDBJ whole genome shotgun (WGS) entry which is preliminary data.</text>
</comment>
<sequence>MSLEILILIVILIFSVVIHEVSHGYVANVLGDPTARLQGRLTLNPIKHLDPVGSVIIPALLVITSSPFLFGWAKPVPYNPYNFQKGGKWGEALVAGAGPAVNIFLALFFALLLQVFGTASPEFFELGFAVVYINVMLAIFNMIPIPPLDGSKVLSAILPLGLSMQYEKFRSMLEFNPFLGFGIVILFIILFGNNFAQLIISFSRLLIGM</sequence>
<proteinExistence type="inferred from homology"/>
<keyword evidence="10 13" id="KW-1133">Transmembrane helix</keyword>
<evidence type="ECO:0000313" key="16">
    <source>
        <dbReference type="Proteomes" id="UP000230706"/>
    </source>
</evidence>
<evidence type="ECO:0000256" key="13">
    <source>
        <dbReference type="SAM" id="Phobius"/>
    </source>
</evidence>
<evidence type="ECO:0000256" key="10">
    <source>
        <dbReference type="ARBA" id="ARBA00022989"/>
    </source>
</evidence>